<dbReference type="Gene3D" id="3.30.420.40">
    <property type="match status" value="2"/>
</dbReference>
<dbReference type="STRING" id="686624.SAMN04488242_0867"/>
<sequence>MTDLLLLGIDIGTSRVKAGLVSPEFELLAVESLPTPWRGTSDGPVVDPAELGTLALEAASRCADRAAADGHRIVAIGTTGMAETGALLDRDRNPIAPGYAWHHTLGDADRVQEALGRERFMTATGHGCDLAPSIVKLDHLRAQGHVFRPGQRWLNMPEYVTWRLTGREASELSLSGRTGLFELRARRWWADGLEFLGAGEWLFPGEPLPAGTPLGTVGDGAPASLRGAVVTTVGHDHPVAALSIGQYRTGSLCLSLGTSEAQIRVVEPSLSEAEVLRLVELGATVDWHPLGDRWYVLSTLPTGLTLERLARLVGCPTTEDRLALSREAMDAAPAVGARLADVTLDGFSIVGVTSGDDRPSLWRQAVEQLLADSKSMTDDISRVIGPPTGSAILGGWTHDPLIRRERERLDQRPRTGTPDEPGIVGAAMAAAKAAGLPHPFVDTP</sequence>
<comment type="similarity">
    <text evidence="1">Belongs to the FGGY kinase family.</text>
</comment>
<dbReference type="InterPro" id="IPR018484">
    <property type="entry name" value="FGGY_N"/>
</dbReference>
<dbReference type="InterPro" id="IPR050406">
    <property type="entry name" value="FGGY_Carb_Kinase"/>
</dbReference>
<name>A0A1G9ID60_9ACTN</name>
<reference evidence="6 7" key="1">
    <citation type="submission" date="2016-10" db="EMBL/GenBank/DDBJ databases">
        <authorList>
            <person name="de Groot N.N."/>
        </authorList>
    </citation>
    <scope>NUCLEOTIDE SEQUENCE [LARGE SCALE GENOMIC DNA]</scope>
    <source>
        <strain evidence="6 7">CGMCC 1.9159</strain>
    </source>
</reference>
<evidence type="ECO:0000313" key="6">
    <source>
        <dbReference type="EMBL" id="SDL23062.1"/>
    </source>
</evidence>
<proteinExistence type="inferred from homology"/>
<gene>
    <name evidence="6" type="ORF">SAMN04488242_0867</name>
</gene>
<organism evidence="6 7">
    <name type="scientific">Tessaracoccus oleiagri</name>
    <dbReference type="NCBI Taxonomy" id="686624"/>
    <lineage>
        <taxon>Bacteria</taxon>
        <taxon>Bacillati</taxon>
        <taxon>Actinomycetota</taxon>
        <taxon>Actinomycetes</taxon>
        <taxon>Propionibacteriales</taxon>
        <taxon>Propionibacteriaceae</taxon>
        <taxon>Tessaracoccus</taxon>
    </lineage>
</organism>
<evidence type="ECO:0000259" key="5">
    <source>
        <dbReference type="Pfam" id="PF00370"/>
    </source>
</evidence>
<accession>A0A1G9ID60</accession>
<keyword evidence="4 6" id="KW-0418">Kinase</keyword>
<dbReference type="OrthoDB" id="9782710at2"/>
<keyword evidence="2" id="KW-0119">Carbohydrate metabolism</keyword>
<evidence type="ECO:0000313" key="7">
    <source>
        <dbReference type="Proteomes" id="UP000199475"/>
    </source>
</evidence>
<dbReference type="GO" id="GO:0042732">
    <property type="term" value="P:D-xylose metabolic process"/>
    <property type="evidence" value="ECO:0007669"/>
    <property type="project" value="UniProtKB-KW"/>
</dbReference>
<dbReference type="AlphaFoldDB" id="A0A1G9ID60"/>
<dbReference type="SUPFAM" id="SSF53067">
    <property type="entry name" value="Actin-like ATPase domain"/>
    <property type="match status" value="2"/>
</dbReference>
<dbReference type="Proteomes" id="UP000199475">
    <property type="component" value="Unassembled WGS sequence"/>
</dbReference>
<evidence type="ECO:0000256" key="2">
    <source>
        <dbReference type="ARBA" id="ARBA00022629"/>
    </source>
</evidence>
<dbReference type="RefSeq" id="WP_093249166.1">
    <property type="nucleotide sequence ID" value="NZ_FNGP01000001.1"/>
</dbReference>
<protein>
    <submittedName>
        <fullName evidence="6">Sugar (Pentulose or hexulose) kinase</fullName>
    </submittedName>
</protein>
<evidence type="ECO:0000256" key="1">
    <source>
        <dbReference type="ARBA" id="ARBA00009156"/>
    </source>
</evidence>
<dbReference type="InterPro" id="IPR043129">
    <property type="entry name" value="ATPase_NBD"/>
</dbReference>
<evidence type="ECO:0000256" key="3">
    <source>
        <dbReference type="ARBA" id="ARBA00022679"/>
    </source>
</evidence>
<keyword evidence="7" id="KW-1185">Reference proteome</keyword>
<dbReference type="Pfam" id="PF00370">
    <property type="entry name" value="FGGY_N"/>
    <property type="match status" value="1"/>
</dbReference>
<evidence type="ECO:0000256" key="4">
    <source>
        <dbReference type="ARBA" id="ARBA00022777"/>
    </source>
</evidence>
<dbReference type="EMBL" id="FNGP01000001">
    <property type="protein sequence ID" value="SDL23062.1"/>
    <property type="molecule type" value="Genomic_DNA"/>
</dbReference>
<dbReference type="PANTHER" id="PTHR43095">
    <property type="entry name" value="SUGAR KINASE"/>
    <property type="match status" value="1"/>
</dbReference>
<keyword evidence="2" id="KW-0859">Xylose metabolism</keyword>
<dbReference type="PANTHER" id="PTHR43095:SF5">
    <property type="entry name" value="XYLULOSE KINASE"/>
    <property type="match status" value="1"/>
</dbReference>
<keyword evidence="3" id="KW-0808">Transferase</keyword>
<feature type="domain" description="Carbohydrate kinase FGGY N-terminal" evidence="5">
    <location>
        <begin position="6"/>
        <end position="241"/>
    </location>
</feature>
<dbReference type="GO" id="GO:0016301">
    <property type="term" value="F:kinase activity"/>
    <property type="evidence" value="ECO:0007669"/>
    <property type="project" value="UniProtKB-KW"/>
</dbReference>